<reference evidence="1" key="1">
    <citation type="journal article" date="2019" name="bioRxiv">
        <title>The Genome of the Zebra Mussel, Dreissena polymorpha: A Resource for Invasive Species Research.</title>
        <authorList>
            <person name="McCartney M.A."/>
            <person name="Auch B."/>
            <person name="Kono T."/>
            <person name="Mallez S."/>
            <person name="Zhang Y."/>
            <person name="Obille A."/>
            <person name="Becker A."/>
            <person name="Abrahante J.E."/>
            <person name="Garbe J."/>
            <person name="Badalamenti J.P."/>
            <person name="Herman A."/>
            <person name="Mangelson H."/>
            <person name="Liachko I."/>
            <person name="Sullivan S."/>
            <person name="Sone E.D."/>
            <person name="Koren S."/>
            <person name="Silverstein K.A.T."/>
            <person name="Beckman K.B."/>
            <person name="Gohl D.M."/>
        </authorList>
    </citation>
    <scope>NUCLEOTIDE SEQUENCE</scope>
    <source>
        <strain evidence="1">Duluth1</strain>
        <tissue evidence="1">Whole animal</tissue>
    </source>
</reference>
<comment type="caution">
    <text evidence="1">The sequence shown here is derived from an EMBL/GenBank/DDBJ whole genome shotgun (WGS) entry which is preliminary data.</text>
</comment>
<proteinExistence type="predicted"/>
<gene>
    <name evidence="1" type="ORF">DPMN_075473</name>
</gene>
<evidence type="ECO:0000313" key="1">
    <source>
        <dbReference type="EMBL" id="KAH3700494.1"/>
    </source>
</evidence>
<evidence type="ECO:0000313" key="2">
    <source>
        <dbReference type="Proteomes" id="UP000828390"/>
    </source>
</evidence>
<reference evidence="1" key="2">
    <citation type="submission" date="2020-11" db="EMBL/GenBank/DDBJ databases">
        <authorList>
            <person name="McCartney M.A."/>
            <person name="Auch B."/>
            <person name="Kono T."/>
            <person name="Mallez S."/>
            <person name="Becker A."/>
            <person name="Gohl D.M."/>
            <person name="Silverstein K.A.T."/>
            <person name="Koren S."/>
            <person name="Bechman K.B."/>
            <person name="Herman A."/>
            <person name="Abrahante J.E."/>
            <person name="Garbe J."/>
        </authorList>
    </citation>
    <scope>NUCLEOTIDE SEQUENCE</scope>
    <source>
        <strain evidence="1">Duluth1</strain>
        <tissue evidence="1">Whole animal</tissue>
    </source>
</reference>
<organism evidence="1 2">
    <name type="scientific">Dreissena polymorpha</name>
    <name type="common">Zebra mussel</name>
    <name type="synonym">Mytilus polymorpha</name>
    <dbReference type="NCBI Taxonomy" id="45954"/>
    <lineage>
        <taxon>Eukaryota</taxon>
        <taxon>Metazoa</taxon>
        <taxon>Spiralia</taxon>
        <taxon>Lophotrochozoa</taxon>
        <taxon>Mollusca</taxon>
        <taxon>Bivalvia</taxon>
        <taxon>Autobranchia</taxon>
        <taxon>Heteroconchia</taxon>
        <taxon>Euheterodonta</taxon>
        <taxon>Imparidentia</taxon>
        <taxon>Neoheterodontei</taxon>
        <taxon>Myida</taxon>
        <taxon>Dreissenoidea</taxon>
        <taxon>Dreissenidae</taxon>
        <taxon>Dreissena</taxon>
    </lineage>
</organism>
<dbReference type="AlphaFoldDB" id="A0A9D3YKJ3"/>
<protein>
    <submittedName>
        <fullName evidence="1">Uncharacterized protein</fullName>
    </submittedName>
</protein>
<name>A0A9D3YKJ3_DREPO</name>
<accession>A0A9D3YKJ3</accession>
<dbReference type="EMBL" id="JAIWYP010000015">
    <property type="protein sequence ID" value="KAH3700494.1"/>
    <property type="molecule type" value="Genomic_DNA"/>
</dbReference>
<dbReference type="Proteomes" id="UP000828390">
    <property type="component" value="Unassembled WGS sequence"/>
</dbReference>
<keyword evidence="2" id="KW-1185">Reference proteome</keyword>
<sequence>MNITFYLTSYSKLLHSEHKDVFATTSYNDGRCGYAVADYTWMLQFTPCNQSGKLTPPLAVHLLYSVGPESTDQHLARIGQM</sequence>